<dbReference type="NCBIfam" id="NF008397">
    <property type="entry name" value="PRK11195.1"/>
    <property type="match status" value="1"/>
</dbReference>
<evidence type="ECO:0000256" key="7">
    <source>
        <dbReference type="SAM" id="MobiDB-lite"/>
    </source>
</evidence>
<proteinExistence type="predicted"/>
<dbReference type="PANTHER" id="PTHR43266:SF2">
    <property type="entry name" value="MAJOR FACILITATOR SUPERFAMILY (MFS) PROFILE DOMAIN-CONTAINING PROTEIN"/>
    <property type="match status" value="1"/>
</dbReference>
<evidence type="ECO:0000256" key="2">
    <source>
        <dbReference type="ARBA" id="ARBA00022448"/>
    </source>
</evidence>
<dbReference type="CDD" id="cd06173">
    <property type="entry name" value="MFS_MefA_like"/>
    <property type="match status" value="1"/>
</dbReference>
<sequence>MKDKIPHKINNNIYRVLATQFLTAFADNAILFTAITIIMQQVEPGNWYIPALQASFLIAFVLLAPWVGRLADSRPKPHILFGANTVKAFGAGLLFLNIEPLIAYAIIGLGAAAYSPAKYGILPEMVDENTLVKANGWIEGSTILAILSGTVVGAALSEHSISIALFTIITLYIISALIALTIRHNVIVGVKTENALGNFHAQMKSLLATPRARFSTLGVSLFWAAATVLRVLLIAWAPAVLFIYSTTDIAMLTMAVAIGIAFGALLVPRLIPLAYLRRARLAAYAMGIVIILLATVDNIWVARFALFLAGTCGGLFVVPINAALQEIGHKSIGSGGAVAIQNFFENLAMLTATGIYTIVAGIGVDPVVTMMWLGALVIIATTIVSWRLPKDTGELFDNSPDKQMTSQEIKSPGD</sequence>
<feature type="transmembrane region" description="Helical" evidence="8">
    <location>
        <begin position="21"/>
        <end position="41"/>
    </location>
</feature>
<dbReference type="Gene3D" id="1.20.1250.20">
    <property type="entry name" value="MFS general substrate transporter like domains"/>
    <property type="match status" value="1"/>
</dbReference>
<feature type="transmembrane region" description="Helical" evidence="8">
    <location>
        <begin position="279"/>
        <end position="296"/>
    </location>
</feature>
<comment type="subcellular location">
    <subcellularLocation>
        <location evidence="1">Cell membrane</location>
        <topology evidence="1">Multi-pass membrane protein</topology>
    </subcellularLocation>
</comment>
<keyword evidence="4 8" id="KW-0812">Transmembrane</keyword>
<dbReference type="SUPFAM" id="SSF103473">
    <property type="entry name" value="MFS general substrate transporter"/>
    <property type="match status" value="1"/>
</dbReference>
<feature type="transmembrane region" description="Helical" evidence="8">
    <location>
        <begin position="249"/>
        <end position="267"/>
    </location>
</feature>
<evidence type="ECO:0000256" key="4">
    <source>
        <dbReference type="ARBA" id="ARBA00022692"/>
    </source>
</evidence>
<evidence type="ECO:0000256" key="1">
    <source>
        <dbReference type="ARBA" id="ARBA00004651"/>
    </source>
</evidence>
<reference evidence="9" key="1">
    <citation type="submission" date="2018-06" db="EMBL/GenBank/DDBJ databases">
        <authorList>
            <person name="Zhirakovskaya E."/>
        </authorList>
    </citation>
    <scope>NUCLEOTIDE SEQUENCE</scope>
</reference>
<evidence type="ECO:0000313" key="9">
    <source>
        <dbReference type="EMBL" id="VAW97895.1"/>
    </source>
</evidence>
<name>A0A3B0ZWC6_9ZZZZ</name>
<dbReference type="Pfam" id="PF07690">
    <property type="entry name" value="MFS_1"/>
    <property type="match status" value="1"/>
</dbReference>
<feature type="transmembrane region" description="Helical" evidence="8">
    <location>
        <begin position="47"/>
        <end position="67"/>
    </location>
</feature>
<feature type="compositionally biased region" description="Polar residues" evidence="7">
    <location>
        <begin position="401"/>
        <end position="414"/>
    </location>
</feature>
<dbReference type="GO" id="GO:0005886">
    <property type="term" value="C:plasma membrane"/>
    <property type="evidence" value="ECO:0007669"/>
    <property type="project" value="UniProtKB-SubCell"/>
</dbReference>
<keyword evidence="6 8" id="KW-0472">Membrane</keyword>
<feature type="region of interest" description="Disordered" evidence="7">
    <location>
        <begin position="395"/>
        <end position="414"/>
    </location>
</feature>
<dbReference type="GO" id="GO:0022857">
    <property type="term" value="F:transmembrane transporter activity"/>
    <property type="evidence" value="ECO:0007669"/>
    <property type="project" value="InterPro"/>
</dbReference>
<dbReference type="InterPro" id="IPR036259">
    <property type="entry name" value="MFS_trans_sf"/>
</dbReference>
<keyword evidence="2" id="KW-0813">Transport</keyword>
<keyword evidence="5 8" id="KW-1133">Transmembrane helix</keyword>
<dbReference type="PANTHER" id="PTHR43266">
    <property type="entry name" value="MACROLIDE-EFFLUX PROTEIN"/>
    <property type="match status" value="1"/>
</dbReference>
<dbReference type="InterPro" id="IPR011701">
    <property type="entry name" value="MFS"/>
</dbReference>
<feature type="transmembrane region" description="Helical" evidence="8">
    <location>
        <begin position="302"/>
        <end position="322"/>
    </location>
</feature>
<feature type="transmembrane region" description="Helical" evidence="8">
    <location>
        <begin position="343"/>
        <end position="364"/>
    </location>
</feature>
<evidence type="ECO:0000256" key="5">
    <source>
        <dbReference type="ARBA" id="ARBA00022989"/>
    </source>
</evidence>
<dbReference type="AlphaFoldDB" id="A0A3B0ZWC6"/>
<keyword evidence="3" id="KW-1003">Cell membrane</keyword>
<protein>
    <submittedName>
        <fullName evidence="9">Lysophospholipid transporter LplT</fullName>
    </submittedName>
</protein>
<feature type="transmembrane region" description="Helical" evidence="8">
    <location>
        <begin position="102"/>
        <end position="122"/>
    </location>
</feature>
<gene>
    <name evidence="9" type="ORF">MNBD_GAMMA19-423</name>
</gene>
<feature type="transmembrane region" description="Helical" evidence="8">
    <location>
        <begin position="370"/>
        <end position="388"/>
    </location>
</feature>
<evidence type="ECO:0000256" key="6">
    <source>
        <dbReference type="ARBA" id="ARBA00023136"/>
    </source>
</evidence>
<feature type="transmembrane region" description="Helical" evidence="8">
    <location>
        <begin position="161"/>
        <end position="182"/>
    </location>
</feature>
<feature type="transmembrane region" description="Helical" evidence="8">
    <location>
        <begin position="221"/>
        <end position="243"/>
    </location>
</feature>
<evidence type="ECO:0000256" key="3">
    <source>
        <dbReference type="ARBA" id="ARBA00022475"/>
    </source>
</evidence>
<organism evidence="9">
    <name type="scientific">hydrothermal vent metagenome</name>
    <dbReference type="NCBI Taxonomy" id="652676"/>
    <lineage>
        <taxon>unclassified sequences</taxon>
        <taxon>metagenomes</taxon>
        <taxon>ecological metagenomes</taxon>
    </lineage>
</organism>
<dbReference type="EMBL" id="UOFV01000127">
    <property type="protein sequence ID" value="VAW97895.1"/>
    <property type="molecule type" value="Genomic_DNA"/>
</dbReference>
<accession>A0A3B0ZWC6</accession>
<evidence type="ECO:0000256" key="8">
    <source>
        <dbReference type="SAM" id="Phobius"/>
    </source>
</evidence>